<dbReference type="GO" id="GO:0008168">
    <property type="term" value="F:methyltransferase activity"/>
    <property type="evidence" value="ECO:0007669"/>
    <property type="project" value="UniProtKB-KW"/>
</dbReference>
<evidence type="ECO:0000256" key="2">
    <source>
        <dbReference type="ARBA" id="ARBA00022603"/>
    </source>
</evidence>
<comment type="similarity">
    <text evidence="1">Belongs to the trimethylamine methyltransferase family.</text>
</comment>
<dbReference type="Pfam" id="PF06253">
    <property type="entry name" value="MTTB"/>
    <property type="match status" value="1"/>
</dbReference>
<evidence type="ECO:0000313" key="4">
    <source>
        <dbReference type="EMBL" id="ATW26446.1"/>
    </source>
</evidence>
<organism evidence="4 5">
    <name type="scientific">Formimonas warabiya</name>
    <dbReference type="NCBI Taxonomy" id="1761012"/>
    <lineage>
        <taxon>Bacteria</taxon>
        <taxon>Bacillati</taxon>
        <taxon>Bacillota</taxon>
        <taxon>Clostridia</taxon>
        <taxon>Eubacteriales</taxon>
        <taxon>Peptococcaceae</taxon>
        <taxon>Candidatus Formimonas</taxon>
    </lineage>
</organism>
<sequence length="487" mass="54529">MKIRKVNYQEQATPALSFISQDQLYEIHMATLEVLERVGVQVDEDEARKMLREAGAYVKDKIVKIPAHLVEEALRTAPPRVVLANREGERALFLEKNQTYYGLGSDLPYTIDLETGQRRRSVKQDVINAAKILDYLPNYDFMMSFAIATNVSNQLSYLHQFEAMVTNTKKPIVFTARDQIDFLQIVEIAAAVTGGYDQLREKPFLACYHEPICPMTHTRDGVQKLFACADYGIPAVYTPGMGAGGNSPCTMAGLLTQANVELLSGLVIHQLRKKGAPFIYGGCPSIMDMATTIFPYGCPEWHMNSVVLSQMARFYELPIFSTGGCSDAMIFDQQAGMEIGFSLLMAELSGANLIHDVGYLESGLTGSLESMVACNEVIGLVRRISRGYTINKDTLAVEVMERVGPGGSYFGDAHTFKHYKNEFWMPELLNRKRYQEWMEGGALTLGDKVKNKAQYILKNYQSEKLPENVLEQIKGIMNKAEQEIKNL</sequence>
<dbReference type="Proteomes" id="UP000323521">
    <property type="component" value="Chromosome"/>
</dbReference>
<dbReference type="GO" id="GO:0032259">
    <property type="term" value="P:methylation"/>
    <property type="evidence" value="ECO:0007669"/>
    <property type="project" value="UniProtKB-KW"/>
</dbReference>
<dbReference type="AlphaFoldDB" id="A0A3G1KVI1"/>
<dbReference type="InterPro" id="IPR038601">
    <property type="entry name" value="MttB-like_sf"/>
</dbReference>
<dbReference type="InterPro" id="IPR010426">
    <property type="entry name" value="MTTB_MeTrfase"/>
</dbReference>
<keyword evidence="2 4" id="KW-0489">Methyltransferase</keyword>
<accession>A0A3G1KVI1</accession>
<gene>
    <name evidence="4" type="ORF">DCMF_18330</name>
</gene>
<proteinExistence type="inferred from homology"/>
<dbReference type="GO" id="GO:0015948">
    <property type="term" value="P:methanogenesis"/>
    <property type="evidence" value="ECO:0007669"/>
    <property type="project" value="InterPro"/>
</dbReference>
<dbReference type="KEGG" id="fwa:DCMF_18330"/>
<evidence type="ECO:0000256" key="1">
    <source>
        <dbReference type="ARBA" id="ARBA00007137"/>
    </source>
</evidence>
<name>A0A3G1KVI1_FORW1</name>
<protein>
    <submittedName>
        <fullName evidence="4">Trimethylamine methyltransferase</fullName>
    </submittedName>
</protein>
<reference evidence="4 5" key="1">
    <citation type="submission" date="2016-10" db="EMBL/GenBank/DDBJ databases">
        <title>Complete Genome Sequence of Peptococcaceae strain DCMF.</title>
        <authorList>
            <person name="Edwards R.J."/>
            <person name="Holland S.I."/>
            <person name="Deshpande N.P."/>
            <person name="Wong Y.K."/>
            <person name="Ertan H."/>
            <person name="Manefield M."/>
            <person name="Russell T.L."/>
            <person name="Lee M.J."/>
        </authorList>
    </citation>
    <scope>NUCLEOTIDE SEQUENCE [LARGE SCALE GENOMIC DNA]</scope>
    <source>
        <strain evidence="4 5">DCMF</strain>
    </source>
</reference>
<dbReference type="Gene3D" id="3.20.20.480">
    <property type="entry name" value="Trimethylamine methyltransferase-like"/>
    <property type="match status" value="1"/>
</dbReference>
<keyword evidence="3 4" id="KW-0808">Transferase</keyword>
<evidence type="ECO:0000313" key="5">
    <source>
        <dbReference type="Proteomes" id="UP000323521"/>
    </source>
</evidence>
<dbReference type="OrthoDB" id="5418352at2"/>
<dbReference type="EMBL" id="CP017634">
    <property type="protein sequence ID" value="ATW26446.1"/>
    <property type="molecule type" value="Genomic_DNA"/>
</dbReference>
<evidence type="ECO:0000256" key="3">
    <source>
        <dbReference type="ARBA" id="ARBA00022679"/>
    </source>
</evidence>
<keyword evidence="5" id="KW-1185">Reference proteome</keyword>